<dbReference type="PANTHER" id="PTHR46401">
    <property type="entry name" value="GLYCOSYLTRANSFERASE WBBK-RELATED"/>
    <property type="match status" value="1"/>
</dbReference>
<dbReference type="PANTHER" id="PTHR46401:SF2">
    <property type="entry name" value="GLYCOSYLTRANSFERASE WBBK-RELATED"/>
    <property type="match status" value="1"/>
</dbReference>
<evidence type="ECO:0000313" key="4">
    <source>
        <dbReference type="EMBL" id="MCJ8210213.1"/>
    </source>
</evidence>
<dbReference type="InterPro" id="IPR001296">
    <property type="entry name" value="Glyco_trans_1"/>
</dbReference>
<sequence length="373" mass="42319">MNIGFDAKRAFLNRTGLGNYSRWLIHSLVEYFPDNDYFLYTPKQSKAITFPAETRINVITRLPNASLFKPAWRTRYILSDLKRDRIDLYHGLSHELPFGIKKSGIKSVVTIHDLIVLKYPQYFKAVDRLIYKAKLKYACKAANAIVAMSEQTKGDLNELLNVPLDKISVIYQGCDEAFKKRPDDARLNEVRLKYQLPDQYLLNVGTIETRKNLQLLIEALPFIPEIKLVVVGKPTGYLELIKKQIRELNLTDRILFLHQVPFEDLPAIYHLAKCFIYPSRYEGFGIPILEALSSGVPVVAATGSCLEEAGGPDSLYVNPDDHRALAVAVNRILADEKLANSMISRGLSFSANFAPDLLAKQYISLYQQITRHA</sequence>
<comment type="caution">
    <text evidence="4">The sequence shown here is derived from an EMBL/GenBank/DDBJ whole genome shotgun (WGS) entry which is preliminary data.</text>
</comment>
<reference evidence="4" key="1">
    <citation type="submission" date="2022-04" db="EMBL/GenBank/DDBJ databases">
        <title>Mucilaginibacter sp. RS28 isolated from freshwater.</title>
        <authorList>
            <person name="Ko S.-R."/>
        </authorList>
    </citation>
    <scope>NUCLEOTIDE SEQUENCE</scope>
    <source>
        <strain evidence="4">RS28</strain>
    </source>
</reference>
<evidence type="ECO:0000259" key="3">
    <source>
        <dbReference type="Pfam" id="PF13439"/>
    </source>
</evidence>
<dbReference type="Pfam" id="PF00534">
    <property type="entry name" value="Glycos_transf_1"/>
    <property type="match status" value="1"/>
</dbReference>
<dbReference type="SUPFAM" id="SSF53756">
    <property type="entry name" value="UDP-Glycosyltransferase/glycogen phosphorylase"/>
    <property type="match status" value="1"/>
</dbReference>
<gene>
    <name evidence="4" type="ORF">MUY27_10865</name>
</gene>
<feature type="domain" description="Glycosyl transferase family 1" evidence="2">
    <location>
        <begin position="198"/>
        <end position="346"/>
    </location>
</feature>
<feature type="domain" description="Glycosyltransferase subfamily 4-like N-terminal" evidence="3">
    <location>
        <begin position="26"/>
        <end position="176"/>
    </location>
</feature>
<keyword evidence="1" id="KW-0808">Transferase</keyword>
<dbReference type="GO" id="GO:0009103">
    <property type="term" value="P:lipopolysaccharide biosynthetic process"/>
    <property type="evidence" value="ECO:0007669"/>
    <property type="project" value="TreeGrafter"/>
</dbReference>
<dbReference type="Gene3D" id="3.40.50.2000">
    <property type="entry name" value="Glycogen Phosphorylase B"/>
    <property type="match status" value="2"/>
</dbReference>
<dbReference type="Proteomes" id="UP001139450">
    <property type="component" value="Unassembled WGS sequence"/>
</dbReference>
<proteinExistence type="predicted"/>
<accession>A0A9X2BDC7</accession>
<dbReference type="CDD" id="cd03809">
    <property type="entry name" value="GT4_MtfB-like"/>
    <property type="match status" value="1"/>
</dbReference>
<keyword evidence="5" id="KW-1185">Reference proteome</keyword>
<dbReference type="InterPro" id="IPR028098">
    <property type="entry name" value="Glyco_trans_4-like_N"/>
</dbReference>
<evidence type="ECO:0000313" key="5">
    <source>
        <dbReference type="Proteomes" id="UP001139450"/>
    </source>
</evidence>
<dbReference type="RefSeq" id="WP_245130050.1">
    <property type="nucleotide sequence ID" value="NZ_JALJEJ010000004.1"/>
</dbReference>
<protein>
    <submittedName>
        <fullName evidence="4">Glycosyltransferase family 4 protein</fullName>
    </submittedName>
</protein>
<dbReference type="GO" id="GO:0016757">
    <property type="term" value="F:glycosyltransferase activity"/>
    <property type="evidence" value="ECO:0007669"/>
    <property type="project" value="InterPro"/>
</dbReference>
<dbReference type="AlphaFoldDB" id="A0A9X2BDC7"/>
<evidence type="ECO:0000259" key="2">
    <source>
        <dbReference type="Pfam" id="PF00534"/>
    </source>
</evidence>
<dbReference type="Pfam" id="PF13439">
    <property type="entry name" value="Glyco_transf_4"/>
    <property type="match status" value="1"/>
</dbReference>
<name>A0A9X2BDC7_9SPHI</name>
<organism evidence="4 5">
    <name type="scientific">Mucilaginibacter straminoryzae</name>
    <dbReference type="NCBI Taxonomy" id="2932774"/>
    <lineage>
        <taxon>Bacteria</taxon>
        <taxon>Pseudomonadati</taxon>
        <taxon>Bacteroidota</taxon>
        <taxon>Sphingobacteriia</taxon>
        <taxon>Sphingobacteriales</taxon>
        <taxon>Sphingobacteriaceae</taxon>
        <taxon>Mucilaginibacter</taxon>
    </lineage>
</organism>
<dbReference type="EMBL" id="JALJEJ010000004">
    <property type="protein sequence ID" value="MCJ8210213.1"/>
    <property type="molecule type" value="Genomic_DNA"/>
</dbReference>
<evidence type="ECO:0000256" key="1">
    <source>
        <dbReference type="ARBA" id="ARBA00022679"/>
    </source>
</evidence>